<keyword evidence="12" id="KW-1185">Reference proteome</keyword>
<keyword evidence="9" id="KW-0472">Membrane</keyword>
<dbReference type="GO" id="GO:0000139">
    <property type="term" value="C:Golgi membrane"/>
    <property type="evidence" value="ECO:0007669"/>
    <property type="project" value="UniProtKB-SubCell"/>
</dbReference>
<evidence type="ECO:0000256" key="6">
    <source>
        <dbReference type="ARBA" id="ARBA00022968"/>
    </source>
</evidence>
<comment type="similarity">
    <text evidence="2 10">Belongs to the glycosyltransferase 31 family.</text>
</comment>
<evidence type="ECO:0000256" key="8">
    <source>
        <dbReference type="ARBA" id="ARBA00023034"/>
    </source>
</evidence>
<dbReference type="Pfam" id="PF01762">
    <property type="entry name" value="Galactosyl_T"/>
    <property type="match status" value="1"/>
</dbReference>
<reference evidence="11 12" key="1">
    <citation type="journal article" date="2021" name="Elife">
        <title>Chloroplast acquisition without the gene transfer in kleptoplastic sea slugs, Plakobranchus ocellatus.</title>
        <authorList>
            <person name="Maeda T."/>
            <person name="Takahashi S."/>
            <person name="Yoshida T."/>
            <person name="Shimamura S."/>
            <person name="Takaki Y."/>
            <person name="Nagai Y."/>
            <person name="Toyoda A."/>
            <person name="Suzuki Y."/>
            <person name="Arimoto A."/>
            <person name="Ishii H."/>
            <person name="Satoh N."/>
            <person name="Nishiyama T."/>
            <person name="Hasebe M."/>
            <person name="Maruyama T."/>
            <person name="Minagawa J."/>
            <person name="Obokata J."/>
            <person name="Shigenobu S."/>
        </authorList>
    </citation>
    <scope>NUCLEOTIDE SEQUENCE [LARGE SCALE GENOMIC DNA]</scope>
</reference>
<gene>
    <name evidence="11" type="ORF">ElyMa_001051400</name>
</gene>
<dbReference type="PANTHER" id="PTHR11214:SF3">
    <property type="entry name" value="BETA-1,3-GALACTOSYLTRANSFERASE 6"/>
    <property type="match status" value="1"/>
</dbReference>
<dbReference type="Gene3D" id="3.90.550.50">
    <property type="match status" value="1"/>
</dbReference>
<dbReference type="EC" id="2.4.1.-" evidence="10"/>
<keyword evidence="8 10" id="KW-0333">Golgi apparatus</keyword>
<name>A0AAV4HPM6_9GAST</name>
<keyword evidence="3 10" id="KW-0328">Glycosyltransferase</keyword>
<evidence type="ECO:0000313" key="11">
    <source>
        <dbReference type="EMBL" id="GFR99669.1"/>
    </source>
</evidence>
<evidence type="ECO:0000256" key="4">
    <source>
        <dbReference type="ARBA" id="ARBA00022679"/>
    </source>
</evidence>
<dbReference type="AlphaFoldDB" id="A0AAV4HPM6"/>
<comment type="subcellular location">
    <subcellularLocation>
        <location evidence="1 10">Golgi apparatus membrane</location>
        <topology evidence="1 10">Single-pass type II membrane protein</topology>
    </subcellularLocation>
</comment>
<dbReference type="GO" id="GO:0006493">
    <property type="term" value="P:protein O-linked glycosylation"/>
    <property type="evidence" value="ECO:0007669"/>
    <property type="project" value="TreeGrafter"/>
</dbReference>
<protein>
    <recommendedName>
        <fullName evidence="10">Hexosyltransferase</fullName>
        <ecNumber evidence="10">2.4.1.-</ecNumber>
    </recommendedName>
</protein>
<dbReference type="EMBL" id="BMAT01002135">
    <property type="protein sequence ID" value="GFR99669.1"/>
    <property type="molecule type" value="Genomic_DNA"/>
</dbReference>
<comment type="caution">
    <text evidence="11">The sequence shown here is derived from an EMBL/GenBank/DDBJ whole genome shotgun (WGS) entry which is preliminary data.</text>
</comment>
<keyword evidence="5" id="KW-0812">Transmembrane</keyword>
<dbReference type="GO" id="GO:0016758">
    <property type="term" value="F:hexosyltransferase activity"/>
    <property type="evidence" value="ECO:0007669"/>
    <property type="project" value="InterPro"/>
</dbReference>
<evidence type="ECO:0000256" key="10">
    <source>
        <dbReference type="RuleBase" id="RU363063"/>
    </source>
</evidence>
<evidence type="ECO:0000256" key="7">
    <source>
        <dbReference type="ARBA" id="ARBA00022989"/>
    </source>
</evidence>
<evidence type="ECO:0000256" key="9">
    <source>
        <dbReference type="ARBA" id="ARBA00023136"/>
    </source>
</evidence>
<keyword evidence="6" id="KW-0735">Signal-anchor</keyword>
<keyword evidence="7" id="KW-1133">Transmembrane helix</keyword>
<evidence type="ECO:0000256" key="5">
    <source>
        <dbReference type="ARBA" id="ARBA00022692"/>
    </source>
</evidence>
<evidence type="ECO:0000256" key="3">
    <source>
        <dbReference type="ARBA" id="ARBA00022676"/>
    </source>
</evidence>
<evidence type="ECO:0000256" key="1">
    <source>
        <dbReference type="ARBA" id="ARBA00004323"/>
    </source>
</evidence>
<organism evidence="11 12">
    <name type="scientific">Elysia marginata</name>
    <dbReference type="NCBI Taxonomy" id="1093978"/>
    <lineage>
        <taxon>Eukaryota</taxon>
        <taxon>Metazoa</taxon>
        <taxon>Spiralia</taxon>
        <taxon>Lophotrochozoa</taxon>
        <taxon>Mollusca</taxon>
        <taxon>Gastropoda</taxon>
        <taxon>Heterobranchia</taxon>
        <taxon>Euthyneura</taxon>
        <taxon>Panpulmonata</taxon>
        <taxon>Sacoglossa</taxon>
        <taxon>Placobranchoidea</taxon>
        <taxon>Plakobranchidae</taxon>
        <taxon>Elysia</taxon>
    </lineage>
</organism>
<keyword evidence="4" id="KW-0808">Transferase</keyword>
<dbReference type="PANTHER" id="PTHR11214">
    <property type="entry name" value="BETA-1,3-N-ACETYLGLUCOSAMINYLTRANSFERASE"/>
    <property type="match status" value="1"/>
</dbReference>
<evidence type="ECO:0000313" key="12">
    <source>
        <dbReference type="Proteomes" id="UP000762676"/>
    </source>
</evidence>
<sequence>MYENTETVTTLTTQAKRVEETSTTESPLQRKLLENLTTPLYNVVKEKGFCPCGEYFKLRKSKISDIPKNFPISGTSICSGNHPKVLFVVPSVANAKDFKNRLDIRETWASDLYRKDWQQTSRARLVFFFGSSGLKTKELEGLKNESAKYGDIVVAEFHDTYHNLSLKMAVTFTWVAQFCSKVETVIKADMDTFVNVDLMLRLVKKLPISTHPKLVFGKLHVSEHPPALRKGAWAVPESVYPYDEFPRYLYGPSYVVSGPAVRLMAESFPFFPIVPNEDAFVTGVMPAVLNITRFFHKSFATPDYEKDRTYCRMVQNEFVSTLVIDEKRAKLWAAFKTKQCLHIVIPNFK</sequence>
<dbReference type="InterPro" id="IPR002659">
    <property type="entry name" value="Glyco_trans_31"/>
</dbReference>
<proteinExistence type="inferred from homology"/>
<accession>A0AAV4HPM6</accession>
<evidence type="ECO:0000256" key="2">
    <source>
        <dbReference type="ARBA" id="ARBA00008661"/>
    </source>
</evidence>
<dbReference type="Proteomes" id="UP000762676">
    <property type="component" value="Unassembled WGS sequence"/>
</dbReference>